<feature type="non-terminal residue" evidence="1">
    <location>
        <position position="1"/>
    </location>
</feature>
<dbReference type="EMBL" id="BARU01039327">
    <property type="protein sequence ID" value="GAH79890.1"/>
    <property type="molecule type" value="Genomic_DNA"/>
</dbReference>
<sequence length="29" mass="3412">CLRSCTSPTYGILSNWEVELYVDKETIYK</sequence>
<comment type="caution">
    <text evidence="1">The sequence shown here is derived from an EMBL/GenBank/DDBJ whole genome shotgun (WGS) entry which is preliminary data.</text>
</comment>
<reference evidence="1" key="1">
    <citation type="journal article" date="2014" name="Front. Microbiol.">
        <title>High frequency of phylogenetically diverse reductive dehalogenase-homologous genes in deep subseafloor sedimentary metagenomes.</title>
        <authorList>
            <person name="Kawai M."/>
            <person name="Futagami T."/>
            <person name="Toyoda A."/>
            <person name="Takaki Y."/>
            <person name="Nishi S."/>
            <person name="Hori S."/>
            <person name="Arai W."/>
            <person name="Tsubouchi T."/>
            <person name="Morono Y."/>
            <person name="Uchiyama I."/>
            <person name="Ito T."/>
            <person name="Fujiyama A."/>
            <person name="Inagaki F."/>
            <person name="Takami H."/>
        </authorList>
    </citation>
    <scope>NUCLEOTIDE SEQUENCE</scope>
    <source>
        <strain evidence="1">Expedition CK06-06</strain>
    </source>
</reference>
<dbReference type="AlphaFoldDB" id="X1JEE7"/>
<gene>
    <name evidence="1" type="ORF">S03H2_60971</name>
</gene>
<organism evidence="1">
    <name type="scientific">marine sediment metagenome</name>
    <dbReference type="NCBI Taxonomy" id="412755"/>
    <lineage>
        <taxon>unclassified sequences</taxon>
        <taxon>metagenomes</taxon>
        <taxon>ecological metagenomes</taxon>
    </lineage>
</organism>
<accession>X1JEE7</accession>
<name>X1JEE7_9ZZZZ</name>
<proteinExistence type="predicted"/>
<evidence type="ECO:0000313" key="1">
    <source>
        <dbReference type="EMBL" id="GAH79890.1"/>
    </source>
</evidence>
<protein>
    <submittedName>
        <fullName evidence="1">Uncharacterized protein</fullName>
    </submittedName>
</protein>